<protein>
    <submittedName>
        <fullName evidence="2">Uncharacterized protein</fullName>
    </submittedName>
</protein>
<name>A0A518HX96_9BACT</name>
<accession>A0A518HX96</accession>
<dbReference type="EMBL" id="CP037423">
    <property type="protein sequence ID" value="QDV45482.1"/>
    <property type="molecule type" value="Genomic_DNA"/>
</dbReference>
<sequence>MKSSTTGTTRSTRPKASLTTSPATATKKRPKRRKRRQAATADRPETTEKQPDLKIEGLKYFEMLQPLLEHLHDEQCERDTADNRKLHYDQYCMLVLLYVLNPTVSSLRALTQASELAKVQKRLGSSKTSLGSFSEASRGSESCQVGVCKKSLTSDTGSRFRMIHPASMLRAR</sequence>
<feature type="compositionally biased region" description="Basic and acidic residues" evidence="1">
    <location>
        <begin position="42"/>
        <end position="54"/>
    </location>
</feature>
<evidence type="ECO:0000313" key="3">
    <source>
        <dbReference type="Proteomes" id="UP000319004"/>
    </source>
</evidence>
<keyword evidence="3" id="KW-1185">Reference proteome</keyword>
<dbReference type="KEGG" id="snep:Enr13x_53610"/>
<feature type="region of interest" description="Disordered" evidence="1">
    <location>
        <begin position="1"/>
        <end position="54"/>
    </location>
</feature>
<organism evidence="2 3">
    <name type="scientific">Stieleria neptunia</name>
    <dbReference type="NCBI Taxonomy" id="2527979"/>
    <lineage>
        <taxon>Bacteria</taxon>
        <taxon>Pseudomonadati</taxon>
        <taxon>Planctomycetota</taxon>
        <taxon>Planctomycetia</taxon>
        <taxon>Pirellulales</taxon>
        <taxon>Pirellulaceae</taxon>
        <taxon>Stieleria</taxon>
    </lineage>
</organism>
<feature type="compositionally biased region" description="Basic residues" evidence="1">
    <location>
        <begin position="26"/>
        <end position="37"/>
    </location>
</feature>
<dbReference type="AlphaFoldDB" id="A0A518HX96"/>
<gene>
    <name evidence="2" type="ORF">Enr13x_53610</name>
</gene>
<reference evidence="2 3" key="1">
    <citation type="submission" date="2019-03" db="EMBL/GenBank/DDBJ databases">
        <title>Deep-cultivation of Planctomycetes and their phenomic and genomic characterization uncovers novel biology.</title>
        <authorList>
            <person name="Wiegand S."/>
            <person name="Jogler M."/>
            <person name="Boedeker C."/>
            <person name="Pinto D."/>
            <person name="Vollmers J."/>
            <person name="Rivas-Marin E."/>
            <person name="Kohn T."/>
            <person name="Peeters S.H."/>
            <person name="Heuer A."/>
            <person name="Rast P."/>
            <person name="Oberbeckmann S."/>
            <person name="Bunk B."/>
            <person name="Jeske O."/>
            <person name="Meyerdierks A."/>
            <person name="Storesund J.E."/>
            <person name="Kallscheuer N."/>
            <person name="Luecker S."/>
            <person name="Lage O.M."/>
            <person name="Pohl T."/>
            <person name="Merkel B.J."/>
            <person name="Hornburger P."/>
            <person name="Mueller R.-W."/>
            <person name="Bruemmer F."/>
            <person name="Labrenz M."/>
            <person name="Spormann A.M."/>
            <person name="Op den Camp H."/>
            <person name="Overmann J."/>
            <person name="Amann R."/>
            <person name="Jetten M.S.M."/>
            <person name="Mascher T."/>
            <person name="Medema M.H."/>
            <person name="Devos D.P."/>
            <person name="Kaster A.-K."/>
            <person name="Ovreas L."/>
            <person name="Rohde M."/>
            <person name="Galperin M.Y."/>
            <person name="Jogler C."/>
        </authorList>
    </citation>
    <scope>NUCLEOTIDE SEQUENCE [LARGE SCALE GENOMIC DNA]</scope>
    <source>
        <strain evidence="2 3">Enr13</strain>
    </source>
</reference>
<feature type="compositionally biased region" description="Low complexity" evidence="1">
    <location>
        <begin position="1"/>
        <end position="11"/>
    </location>
</feature>
<dbReference type="Proteomes" id="UP000319004">
    <property type="component" value="Chromosome"/>
</dbReference>
<evidence type="ECO:0000313" key="2">
    <source>
        <dbReference type="EMBL" id="QDV45482.1"/>
    </source>
</evidence>
<evidence type="ECO:0000256" key="1">
    <source>
        <dbReference type="SAM" id="MobiDB-lite"/>
    </source>
</evidence>
<proteinExistence type="predicted"/>